<protein>
    <submittedName>
        <fullName evidence="2">Uncharacterized protein</fullName>
    </submittedName>
</protein>
<feature type="chain" id="PRO_5014786278" evidence="1">
    <location>
        <begin position="24"/>
        <end position="91"/>
    </location>
</feature>
<dbReference type="GO" id="GO:0016788">
    <property type="term" value="F:hydrolase activity, acting on ester bonds"/>
    <property type="evidence" value="ECO:0007669"/>
    <property type="project" value="InterPro"/>
</dbReference>
<keyword evidence="1" id="KW-0732">Signal</keyword>
<dbReference type="EMBL" id="PFEA01000001">
    <property type="protein sequence ID" value="PJE60113.1"/>
    <property type="molecule type" value="Genomic_DNA"/>
</dbReference>
<evidence type="ECO:0000313" key="3">
    <source>
        <dbReference type="Proteomes" id="UP000231086"/>
    </source>
</evidence>
<dbReference type="Gene3D" id="1.10.575.10">
    <property type="entry name" value="P1 Nuclease"/>
    <property type="match status" value="1"/>
</dbReference>
<feature type="signal peptide" evidence="1">
    <location>
        <begin position="1"/>
        <end position="23"/>
    </location>
</feature>
<feature type="non-terminal residue" evidence="2">
    <location>
        <position position="91"/>
    </location>
</feature>
<gene>
    <name evidence="2" type="ORF">COU85_00005</name>
</gene>
<dbReference type="InterPro" id="IPR008947">
    <property type="entry name" value="PLipase_C/P1_nuclease_dom_sf"/>
</dbReference>
<reference evidence="3" key="1">
    <citation type="submission" date="2017-09" db="EMBL/GenBank/DDBJ databases">
        <title>Depth-based differentiation of microbial function through sediment-hosted aquifers and enrichment of novel symbionts in the deep terrestrial subsurface.</title>
        <authorList>
            <person name="Probst A.J."/>
            <person name="Ladd B."/>
            <person name="Jarett J.K."/>
            <person name="Geller-Mcgrath D.E."/>
            <person name="Sieber C.M.K."/>
            <person name="Emerson J.B."/>
            <person name="Anantharaman K."/>
            <person name="Thomas B.C."/>
            <person name="Malmstrom R."/>
            <person name="Stieglmeier M."/>
            <person name="Klingl A."/>
            <person name="Woyke T."/>
            <person name="Ryan C.M."/>
            <person name="Banfield J.F."/>
        </authorList>
    </citation>
    <scope>NUCLEOTIDE SEQUENCE [LARGE SCALE GENOMIC DNA]</scope>
</reference>
<accession>A0A2M8KJM3</accession>
<name>A0A2M8KJM3_9BACT</name>
<proteinExistence type="predicted"/>
<evidence type="ECO:0000313" key="2">
    <source>
        <dbReference type="EMBL" id="PJE60113.1"/>
    </source>
</evidence>
<dbReference type="AlphaFoldDB" id="A0A2M8KJM3"/>
<comment type="caution">
    <text evidence="2">The sequence shown here is derived from an EMBL/GenBank/DDBJ whole genome shotgun (WGS) entry which is preliminary data.</text>
</comment>
<sequence>MLTWAAFLILGALAGRFWAAAWAYNATKTHPGFTENVAQIYNQTGQPPLTAAEIGWLKKGSVEEDKNYWRCLNHFYDPGSGRGLYGNYAAK</sequence>
<dbReference type="Proteomes" id="UP000231086">
    <property type="component" value="Unassembled WGS sequence"/>
</dbReference>
<organism evidence="2 3">
    <name type="scientific">Candidatus Portnoybacteria bacterium CG10_big_fil_rev_8_21_14_0_10_44_7</name>
    <dbReference type="NCBI Taxonomy" id="1974816"/>
    <lineage>
        <taxon>Bacteria</taxon>
        <taxon>Candidatus Portnoyibacteriota</taxon>
    </lineage>
</organism>
<evidence type="ECO:0000256" key="1">
    <source>
        <dbReference type="SAM" id="SignalP"/>
    </source>
</evidence>